<feature type="transmembrane region" description="Helical" evidence="6">
    <location>
        <begin position="213"/>
        <end position="234"/>
    </location>
</feature>
<evidence type="ECO:0000256" key="5">
    <source>
        <dbReference type="SAM" id="MobiDB-lite"/>
    </source>
</evidence>
<dbReference type="Gene3D" id="1.20.1250.20">
    <property type="entry name" value="MFS general substrate transporter like domains"/>
    <property type="match status" value="1"/>
</dbReference>
<evidence type="ECO:0000313" key="7">
    <source>
        <dbReference type="EMBL" id="ESZ91057.1"/>
    </source>
</evidence>
<evidence type="ECO:0000256" key="6">
    <source>
        <dbReference type="SAM" id="Phobius"/>
    </source>
</evidence>
<feature type="transmembrane region" description="Helical" evidence="6">
    <location>
        <begin position="115"/>
        <end position="133"/>
    </location>
</feature>
<dbReference type="PANTHER" id="PTHR23501:SF198">
    <property type="entry name" value="AZOLE RESISTANCE PROTEIN 1-RELATED"/>
    <property type="match status" value="1"/>
</dbReference>
<dbReference type="Proteomes" id="UP000019487">
    <property type="component" value="Unassembled WGS sequence"/>
</dbReference>
<feature type="transmembrane region" description="Helical" evidence="6">
    <location>
        <begin position="280"/>
        <end position="301"/>
    </location>
</feature>
<dbReference type="GO" id="GO:0005886">
    <property type="term" value="C:plasma membrane"/>
    <property type="evidence" value="ECO:0007669"/>
    <property type="project" value="TreeGrafter"/>
</dbReference>
<name>W9C2P2_SCLBF</name>
<dbReference type="PANTHER" id="PTHR23501">
    <property type="entry name" value="MAJOR FACILITATOR SUPERFAMILY"/>
    <property type="match status" value="1"/>
</dbReference>
<feature type="transmembrane region" description="Helical" evidence="6">
    <location>
        <begin position="139"/>
        <end position="160"/>
    </location>
</feature>
<evidence type="ECO:0000256" key="2">
    <source>
        <dbReference type="ARBA" id="ARBA00022692"/>
    </source>
</evidence>
<evidence type="ECO:0000313" key="8">
    <source>
        <dbReference type="Proteomes" id="UP000019487"/>
    </source>
</evidence>
<dbReference type="AlphaFoldDB" id="W9C2P2"/>
<evidence type="ECO:0000256" key="4">
    <source>
        <dbReference type="ARBA" id="ARBA00023136"/>
    </source>
</evidence>
<feature type="transmembrane region" description="Helical" evidence="6">
    <location>
        <begin position="75"/>
        <end position="94"/>
    </location>
</feature>
<gene>
    <name evidence="7" type="ORF">SBOR_8551</name>
</gene>
<proteinExistence type="predicted"/>
<feature type="region of interest" description="Disordered" evidence="5">
    <location>
        <begin position="415"/>
        <end position="438"/>
    </location>
</feature>
<keyword evidence="3 6" id="KW-1133">Transmembrane helix</keyword>
<keyword evidence="2 6" id="KW-0812">Transmembrane</keyword>
<comment type="subcellular location">
    <subcellularLocation>
        <location evidence="1">Membrane</location>
        <topology evidence="1">Multi-pass membrane protein</topology>
    </subcellularLocation>
</comment>
<keyword evidence="4 6" id="KW-0472">Membrane</keyword>
<sequence>MEDKNEPAENSKSFGDDGVILDRTRSIVDVHEISNGPSQATNPKLGMKIVNITPIGFQDVEAAVTPSGVKCPEGVRLTILTIALTLLVFVMSLDKSIIATAIPKISTEFQSIDDIGWYTSAYLLPLMALQPTFSKIYTYFDMKIVFLCALYGISVLALQWGGTNYPWSNSKVWALILSFGLLLTSFTILQLYLGDRATIPLRIFLNRSLTLSLLTSALLYLGTIVHTFYLPFYFQSAKGTSAAGSGLRMLPYTVTLSVSQLVVGSAVASIGLYLPFMWSGAAIFTIGAGLLTSFKLCATAVRASVRDKKDIPISSALTIFAPFFGSSLAATIAQNIFRVELIHSLQDSEVANDTNAIVAARAIDGVNLVPGTLRDVVREAYNVAASKTFMIALVSGGLAFFCTLGIEWKSIKKPAKVESPIRDEDEANNATEEREKHV</sequence>
<feature type="transmembrane region" description="Helical" evidence="6">
    <location>
        <begin position="388"/>
        <end position="406"/>
    </location>
</feature>
<feature type="transmembrane region" description="Helical" evidence="6">
    <location>
        <begin position="313"/>
        <end position="337"/>
    </location>
</feature>
<evidence type="ECO:0000256" key="1">
    <source>
        <dbReference type="ARBA" id="ARBA00004141"/>
    </source>
</evidence>
<protein>
    <submittedName>
        <fullName evidence="7">Uncharacterized protein</fullName>
    </submittedName>
</protein>
<dbReference type="GO" id="GO:0022857">
    <property type="term" value="F:transmembrane transporter activity"/>
    <property type="evidence" value="ECO:0007669"/>
    <property type="project" value="TreeGrafter"/>
</dbReference>
<dbReference type="OrthoDB" id="10021397at2759"/>
<dbReference type="SUPFAM" id="SSF103473">
    <property type="entry name" value="MFS general substrate transporter"/>
    <property type="match status" value="1"/>
</dbReference>
<accession>W9C2P2</accession>
<feature type="transmembrane region" description="Helical" evidence="6">
    <location>
        <begin position="172"/>
        <end position="193"/>
    </location>
</feature>
<comment type="caution">
    <text evidence="7">The sequence shown here is derived from an EMBL/GenBank/DDBJ whole genome shotgun (WGS) entry which is preliminary data.</text>
</comment>
<keyword evidence="8" id="KW-1185">Reference proteome</keyword>
<organism evidence="7 8">
    <name type="scientific">Sclerotinia borealis (strain F-4128)</name>
    <dbReference type="NCBI Taxonomy" id="1432307"/>
    <lineage>
        <taxon>Eukaryota</taxon>
        <taxon>Fungi</taxon>
        <taxon>Dikarya</taxon>
        <taxon>Ascomycota</taxon>
        <taxon>Pezizomycotina</taxon>
        <taxon>Leotiomycetes</taxon>
        <taxon>Helotiales</taxon>
        <taxon>Sclerotiniaceae</taxon>
        <taxon>Sclerotinia</taxon>
    </lineage>
</organism>
<dbReference type="InterPro" id="IPR036259">
    <property type="entry name" value="MFS_trans_sf"/>
</dbReference>
<evidence type="ECO:0000256" key="3">
    <source>
        <dbReference type="ARBA" id="ARBA00022989"/>
    </source>
</evidence>
<dbReference type="HOGENOM" id="CLU_625790_0_0_1"/>
<reference evidence="7 8" key="1">
    <citation type="journal article" date="2014" name="Genome Announc.">
        <title>Draft genome sequence of Sclerotinia borealis, a psychrophilic plant pathogenic fungus.</title>
        <authorList>
            <person name="Mardanov A.V."/>
            <person name="Beletsky A.V."/>
            <person name="Kadnikov V.V."/>
            <person name="Ignatov A.N."/>
            <person name="Ravin N.V."/>
        </authorList>
    </citation>
    <scope>NUCLEOTIDE SEQUENCE [LARGE SCALE GENOMIC DNA]</scope>
    <source>
        <strain evidence="8">F-4157</strain>
    </source>
</reference>
<dbReference type="EMBL" id="AYSA01000547">
    <property type="protein sequence ID" value="ESZ91057.1"/>
    <property type="molecule type" value="Genomic_DNA"/>
</dbReference>